<comment type="caution">
    <text evidence="10">The sequence shown here is derived from an EMBL/GenBank/DDBJ whole genome shotgun (WGS) entry which is preliminary data.</text>
</comment>
<dbReference type="SMART" id="SM00091">
    <property type="entry name" value="PAS"/>
    <property type="match status" value="2"/>
</dbReference>
<dbReference type="PANTHER" id="PTHR43065:SF50">
    <property type="entry name" value="HISTIDINE KINASE"/>
    <property type="match status" value="1"/>
</dbReference>
<dbReference type="Gene3D" id="3.30.450.20">
    <property type="entry name" value="PAS domain"/>
    <property type="match status" value="2"/>
</dbReference>
<keyword evidence="4" id="KW-0418">Kinase</keyword>
<dbReference type="Proteomes" id="UP001333818">
    <property type="component" value="Unassembled WGS sequence"/>
</dbReference>
<evidence type="ECO:0000256" key="2">
    <source>
        <dbReference type="ARBA" id="ARBA00012438"/>
    </source>
</evidence>
<dbReference type="Gene3D" id="1.10.287.130">
    <property type="match status" value="1"/>
</dbReference>
<sequence length="603" mass="66780">MTDFEQYQDCLRAKAQLEQKLAAQQAALQAEISDRLALEQSFLQIGTALESASDAVCISDTKGMAIYVNKAFSDLFGYSLAELKSSELPPTLFANPLIAEAILKTVIAGGSWSDEIEMCNRMGHVISVSLRADAIKDYSGTVIGAVGIYTNISDRVVAEAETNRSFALLGATLEASADGILVVDHQGKVVICNQKFADLWHIPQRILTSHNDSQILRFMLNQLEAPQVFTQTVKQLPIHADSFDRVKLKDGRTLECYSQPQRVDGICVGRVWSFRDITERLAAEMALRSSEIKSRKQAQRLEKALSTLKHTQAQLIQTEKMSSLGQLVAGIAHEINNPVNFISGNLAHADSYTENLLDLLNLYRQHYSDPIPEIKAKSEEIDVDFLAEDFLKLIASIKIGAERIQSIVRSLHHFSRTDETGFKPVDIHAGLDSTLMILQNRIKASPEHPEILIVKEYSALPAIECFASQLNQVFMNILVNAIDALEEEGQSRGKWSLVNGQPTWQNGQTKALSIRIQTILLDDCNIAIRIADNGRGIPKSLDAKLFDPFFTTKPVGKGTGLGLSISYQIITEKHGGKLYYISEEGQGTEFVIELPIQQDPDRV</sequence>
<name>A0AAW9PYS4_9CYAN</name>
<dbReference type="InterPro" id="IPR000700">
    <property type="entry name" value="PAS-assoc_C"/>
</dbReference>
<evidence type="ECO:0000259" key="9">
    <source>
        <dbReference type="PROSITE" id="PS50113"/>
    </source>
</evidence>
<feature type="domain" description="PAS" evidence="8">
    <location>
        <begin position="41"/>
        <end position="83"/>
    </location>
</feature>
<dbReference type="SUPFAM" id="SSF55785">
    <property type="entry name" value="PYP-like sensor domain (PAS domain)"/>
    <property type="match status" value="2"/>
</dbReference>
<organism evidence="10 11">
    <name type="scientific">Tumidithrix elongata BACA0141</name>
    <dbReference type="NCBI Taxonomy" id="2716417"/>
    <lineage>
        <taxon>Bacteria</taxon>
        <taxon>Bacillati</taxon>
        <taxon>Cyanobacteriota</taxon>
        <taxon>Cyanophyceae</taxon>
        <taxon>Pseudanabaenales</taxon>
        <taxon>Pseudanabaenaceae</taxon>
        <taxon>Tumidithrix</taxon>
        <taxon>Tumidithrix elongata</taxon>
    </lineage>
</organism>
<evidence type="ECO:0000313" key="11">
    <source>
        <dbReference type="Proteomes" id="UP001333818"/>
    </source>
</evidence>
<dbReference type="NCBIfam" id="TIGR00229">
    <property type="entry name" value="sensory_box"/>
    <property type="match status" value="2"/>
</dbReference>
<dbReference type="PRINTS" id="PR00344">
    <property type="entry name" value="BCTRLSENSOR"/>
</dbReference>
<dbReference type="SMART" id="SM00388">
    <property type="entry name" value="HisKA"/>
    <property type="match status" value="1"/>
</dbReference>
<dbReference type="InterPro" id="IPR000014">
    <property type="entry name" value="PAS"/>
</dbReference>
<proteinExistence type="predicted"/>
<dbReference type="EC" id="2.7.13.3" evidence="2"/>
<reference evidence="10" key="1">
    <citation type="submission" date="2024-01" db="EMBL/GenBank/DDBJ databases">
        <title>Bank of Algae and Cyanobacteria of the Azores (BACA) strain genomes.</title>
        <authorList>
            <person name="Luz R."/>
            <person name="Cordeiro R."/>
            <person name="Fonseca A."/>
            <person name="Goncalves V."/>
        </authorList>
    </citation>
    <scope>NUCLEOTIDE SEQUENCE</scope>
    <source>
        <strain evidence="10">BACA0141</strain>
    </source>
</reference>
<dbReference type="SUPFAM" id="SSF55874">
    <property type="entry name" value="ATPase domain of HSP90 chaperone/DNA topoisomerase II/histidine kinase"/>
    <property type="match status" value="1"/>
</dbReference>
<keyword evidence="10" id="KW-0067">ATP-binding</keyword>
<dbReference type="InterPro" id="IPR005467">
    <property type="entry name" value="His_kinase_dom"/>
</dbReference>
<dbReference type="PANTHER" id="PTHR43065">
    <property type="entry name" value="SENSOR HISTIDINE KINASE"/>
    <property type="match status" value="1"/>
</dbReference>
<dbReference type="CDD" id="cd00130">
    <property type="entry name" value="PAS"/>
    <property type="match status" value="2"/>
</dbReference>
<dbReference type="SMART" id="SM00387">
    <property type="entry name" value="HATPase_c"/>
    <property type="match status" value="1"/>
</dbReference>
<keyword evidence="10" id="KW-0547">Nucleotide-binding</keyword>
<dbReference type="GO" id="GO:0000155">
    <property type="term" value="F:phosphorelay sensor kinase activity"/>
    <property type="evidence" value="ECO:0007669"/>
    <property type="project" value="InterPro"/>
</dbReference>
<dbReference type="Pfam" id="PF02518">
    <property type="entry name" value="HATPase_c"/>
    <property type="match status" value="1"/>
</dbReference>
<feature type="domain" description="Histidine kinase" evidence="7">
    <location>
        <begin position="330"/>
        <end position="598"/>
    </location>
</feature>
<dbReference type="InterPro" id="IPR036097">
    <property type="entry name" value="HisK_dim/P_sf"/>
</dbReference>
<dbReference type="CDD" id="cd00082">
    <property type="entry name" value="HisKA"/>
    <property type="match status" value="1"/>
</dbReference>
<protein>
    <recommendedName>
        <fullName evidence="2">histidine kinase</fullName>
        <ecNumber evidence="2">2.7.13.3</ecNumber>
    </recommendedName>
</protein>
<evidence type="ECO:0000256" key="4">
    <source>
        <dbReference type="ARBA" id="ARBA00022777"/>
    </source>
</evidence>
<dbReference type="Gene3D" id="3.30.565.10">
    <property type="entry name" value="Histidine kinase-like ATPase, C-terminal domain"/>
    <property type="match status" value="1"/>
</dbReference>
<dbReference type="InterPro" id="IPR004358">
    <property type="entry name" value="Sig_transdc_His_kin-like_C"/>
</dbReference>
<keyword evidence="6" id="KW-0175">Coiled coil</keyword>
<evidence type="ECO:0000256" key="6">
    <source>
        <dbReference type="SAM" id="Coils"/>
    </source>
</evidence>
<dbReference type="PROSITE" id="PS50109">
    <property type="entry name" value="HIS_KIN"/>
    <property type="match status" value="1"/>
</dbReference>
<evidence type="ECO:0000313" key="10">
    <source>
        <dbReference type="EMBL" id="MEE3717079.1"/>
    </source>
</evidence>
<keyword evidence="3" id="KW-0597">Phosphoprotein</keyword>
<evidence type="ECO:0000256" key="1">
    <source>
        <dbReference type="ARBA" id="ARBA00000085"/>
    </source>
</evidence>
<dbReference type="RefSeq" id="WP_330483507.1">
    <property type="nucleotide sequence ID" value="NZ_JAZBJZ010000032.1"/>
</dbReference>
<feature type="domain" description="PAC" evidence="9">
    <location>
        <begin position="112"/>
        <end position="164"/>
    </location>
</feature>
<keyword evidence="5" id="KW-0902">Two-component regulatory system</keyword>
<dbReference type="PROSITE" id="PS50113">
    <property type="entry name" value="PAC"/>
    <property type="match status" value="1"/>
</dbReference>
<gene>
    <name evidence="10" type="ORF">V2H45_10010</name>
</gene>
<keyword evidence="4" id="KW-0808">Transferase</keyword>
<dbReference type="GO" id="GO:0005524">
    <property type="term" value="F:ATP binding"/>
    <property type="evidence" value="ECO:0007669"/>
    <property type="project" value="UniProtKB-KW"/>
</dbReference>
<comment type="catalytic activity">
    <reaction evidence="1">
        <text>ATP + protein L-histidine = ADP + protein N-phospho-L-histidine.</text>
        <dbReference type="EC" id="2.7.13.3"/>
    </reaction>
</comment>
<evidence type="ECO:0000256" key="3">
    <source>
        <dbReference type="ARBA" id="ARBA00022553"/>
    </source>
</evidence>
<dbReference type="InterPro" id="IPR035965">
    <property type="entry name" value="PAS-like_dom_sf"/>
</dbReference>
<dbReference type="Pfam" id="PF13426">
    <property type="entry name" value="PAS_9"/>
    <property type="match status" value="1"/>
</dbReference>
<accession>A0AAW9PYS4</accession>
<evidence type="ECO:0000256" key="5">
    <source>
        <dbReference type="ARBA" id="ARBA00023012"/>
    </source>
</evidence>
<dbReference type="SUPFAM" id="SSF47384">
    <property type="entry name" value="Homodimeric domain of signal transducing histidine kinase"/>
    <property type="match status" value="1"/>
</dbReference>
<evidence type="ECO:0000259" key="7">
    <source>
        <dbReference type="PROSITE" id="PS50109"/>
    </source>
</evidence>
<dbReference type="InterPro" id="IPR036890">
    <property type="entry name" value="HATPase_C_sf"/>
</dbReference>
<evidence type="ECO:0000259" key="8">
    <source>
        <dbReference type="PROSITE" id="PS50112"/>
    </source>
</evidence>
<feature type="coiled-coil region" evidence="6">
    <location>
        <begin position="7"/>
        <end position="34"/>
    </location>
</feature>
<dbReference type="InterPro" id="IPR003594">
    <property type="entry name" value="HATPase_dom"/>
</dbReference>
<keyword evidence="11" id="KW-1185">Reference proteome</keyword>
<dbReference type="PROSITE" id="PS50112">
    <property type="entry name" value="PAS"/>
    <property type="match status" value="1"/>
</dbReference>
<dbReference type="Pfam" id="PF12860">
    <property type="entry name" value="PAS_7"/>
    <property type="match status" value="1"/>
</dbReference>
<dbReference type="AlphaFoldDB" id="A0AAW9PYS4"/>
<dbReference type="EMBL" id="JAZBJZ010000032">
    <property type="protein sequence ID" value="MEE3717079.1"/>
    <property type="molecule type" value="Genomic_DNA"/>
</dbReference>
<dbReference type="InterPro" id="IPR003661">
    <property type="entry name" value="HisK_dim/P_dom"/>
</dbReference>